<evidence type="ECO:0000313" key="2">
    <source>
        <dbReference type="EMBL" id="RSK39478.1"/>
    </source>
</evidence>
<accession>A0A428JZE5</accession>
<sequence length="169" mass="18729">MSSFSVLLPRLVEAPARQLLGCSLVMSRAADQTALLWRTFMPLRREIPPPASPDLFSVTEYPPDYFAVYDGHAEFRKWAAVAAVGAAPVPLNMALLMIPAGLYAVFDYRGSSLDARVFQYILSEWLPASGFALDDRPHLEILGAGYRNADPTSEEEIWIPVRPRQAPGH</sequence>
<dbReference type="OrthoDB" id="8560232at2"/>
<evidence type="ECO:0000313" key="3">
    <source>
        <dbReference type="Proteomes" id="UP000270291"/>
    </source>
</evidence>
<name>A0A428JZE5_9BACT</name>
<dbReference type="Proteomes" id="UP000270291">
    <property type="component" value="Unassembled WGS sequence"/>
</dbReference>
<dbReference type="InterPro" id="IPR011256">
    <property type="entry name" value="Reg_factor_effector_dom_sf"/>
</dbReference>
<dbReference type="InterPro" id="IPR000222">
    <property type="entry name" value="PP2C_BS"/>
</dbReference>
<dbReference type="Pfam" id="PF06445">
    <property type="entry name" value="GyrI-like"/>
    <property type="match status" value="1"/>
</dbReference>
<reference evidence="2 3" key="1">
    <citation type="submission" date="2018-12" db="EMBL/GenBank/DDBJ databases">
        <authorList>
            <person name="Feng G."/>
            <person name="Zhu H."/>
        </authorList>
    </citation>
    <scope>NUCLEOTIDE SEQUENCE [LARGE SCALE GENOMIC DNA]</scope>
    <source>
        <strain evidence="2 3">LMG 26000</strain>
    </source>
</reference>
<dbReference type="InterPro" id="IPR010499">
    <property type="entry name" value="AraC_E-bd"/>
</dbReference>
<evidence type="ECO:0000259" key="1">
    <source>
        <dbReference type="SMART" id="SM00871"/>
    </source>
</evidence>
<keyword evidence="3" id="KW-1185">Reference proteome</keyword>
<dbReference type="GO" id="GO:0043169">
    <property type="term" value="F:cation binding"/>
    <property type="evidence" value="ECO:0007669"/>
    <property type="project" value="InterPro"/>
</dbReference>
<gene>
    <name evidence="2" type="ORF">EI293_19855</name>
</gene>
<dbReference type="SMART" id="SM00871">
    <property type="entry name" value="AraC_E_bind"/>
    <property type="match status" value="1"/>
</dbReference>
<feature type="domain" description="AraC effector-binding" evidence="1">
    <location>
        <begin position="7"/>
        <end position="162"/>
    </location>
</feature>
<dbReference type="InterPro" id="IPR029442">
    <property type="entry name" value="GyrI-like"/>
</dbReference>
<dbReference type="RefSeq" id="WP_125440296.1">
    <property type="nucleotide sequence ID" value="NZ_RWIU01000009.1"/>
</dbReference>
<protein>
    <submittedName>
        <fullName evidence="2">AraC family transcriptional regulator</fullName>
    </submittedName>
</protein>
<proteinExistence type="predicted"/>
<comment type="caution">
    <text evidence="2">The sequence shown here is derived from an EMBL/GenBank/DDBJ whole genome shotgun (WGS) entry which is preliminary data.</text>
</comment>
<dbReference type="PROSITE" id="PS01032">
    <property type="entry name" value="PPM_1"/>
    <property type="match status" value="1"/>
</dbReference>
<dbReference type="AlphaFoldDB" id="A0A428JZE5"/>
<organism evidence="2 3">
    <name type="scientific">Hymenobacter perfusus</name>
    <dbReference type="NCBI Taxonomy" id="1236770"/>
    <lineage>
        <taxon>Bacteria</taxon>
        <taxon>Pseudomonadati</taxon>
        <taxon>Bacteroidota</taxon>
        <taxon>Cytophagia</taxon>
        <taxon>Cytophagales</taxon>
        <taxon>Hymenobacteraceae</taxon>
        <taxon>Hymenobacter</taxon>
    </lineage>
</organism>
<dbReference type="EMBL" id="RWIU01000009">
    <property type="protein sequence ID" value="RSK39478.1"/>
    <property type="molecule type" value="Genomic_DNA"/>
</dbReference>
<dbReference type="SUPFAM" id="SSF55136">
    <property type="entry name" value="Probable bacterial effector-binding domain"/>
    <property type="match status" value="1"/>
</dbReference>
<dbReference type="Gene3D" id="3.20.80.10">
    <property type="entry name" value="Regulatory factor, effector binding domain"/>
    <property type="match status" value="1"/>
</dbReference>